<accession>A0A6I3IFG8</accession>
<comment type="caution">
    <text evidence="2">The sequence shown here is derived from an EMBL/GenBank/DDBJ whole genome shotgun (WGS) entry which is preliminary data.</text>
</comment>
<sequence length="248" mass="26737">MLILLPPSESKSSRPRGRAWRPESLSWPELTPSRLAVARELERVSAREDAPATLGVSRGLADEIARNLHLDTAPAVPVSELYAGVLYDALDLASLDAAGLRRARRFVVVQSALHGALRLSDRVAPYRLSMGVRLGALGPLATWWRPRVEPLLAGAAGSGLVVDCRSSTYAAAWPPAGELARRWVQVRVPGATHMAKHTRGLVTRAICELGTTPRTPRALADALSATFDVTLEPPARVGRPFVLDTSPR</sequence>
<dbReference type="Proteomes" id="UP000431092">
    <property type="component" value="Unassembled WGS sequence"/>
</dbReference>
<reference evidence="2 3" key="1">
    <citation type="submission" date="2019-11" db="EMBL/GenBank/DDBJ databases">
        <title>Whole genome sequencing identifies a novel species of the genus Arsenicicoccus isolated from human blood.</title>
        <authorList>
            <person name="Jeong J.H."/>
            <person name="Kweon O.J."/>
            <person name="Kim H.R."/>
            <person name="Kim T.-H."/>
            <person name="Ha S.-M."/>
            <person name="Lee M.-K."/>
        </authorList>
    </citation>
    <scope>NUCLEOTIDE SEQUENCE [LARGE SCALE GENOMIC DNA]</scope>
    <source>
        <strain evidence="2 3">MKL-02</strain>
    </source>
</reference>
<evidence type="ECO:0000256" key="1">
    <source>
        <dbReference type="SAM" id="MobiDB-lite"/>
    </source>
</evidence>
<dbReference type="PANTHER" id="PTHR30283">
    <property type="entry name" value="PEROXIDE STRESS RESPONSE PROTEIN YAAA"/>
    <property type="match status" value="1"/>
</dbReference>
<dbReference type="PANTHER" id="PTHR30283:SF4">
    <property type="entry name" value="PEROXIDE STRESS RESISTANCE PROTEIN YAAA"/>
    <property type="match status" value="1"/>
</dbReference>
<evidence type="ECO:0000313" key="3">
    <source>
        <dbReference type="Proteomes" id="UP000431092"/>
    </source>
</evidence>
<dbReference type="AlphaFoldDB" id="A0A6I3IFG8"/>
<organism evidence="2 3">
    <name type="scientific">Arsenicicoccus cauae</name>
    <dbReference type="NCBI Taxonomy" id="2663847"/>
    <lineage>
        <taxon>Bacteria</taxon>
        <taxon>Bacillati</taxon>
        <taxon>Actinomycetota</taxon>
        <taxon>Actinomycetes</taxon>
        <taxon>Micrococcales</taxon>
        <taxon>Intrasporangiaceae</taxon>
        <taxon>Arsenicicoccus</taxon>
    </lineage>
</organism>
<feature type="region of interest" description="Disordered" evidence="1">
    <location>
        <begin position="1"/>
        <end position="22"/>
    </location>
</feature>
<dbReference type="GO" id="GO:0033194">
    <property type="term" value="P:response to hydroperoxide"/>
    <property type="evidence" value="ECO:0007669"/>
    <property type="project" value="TreeGrafter"/>
</dbReference>
<dbReference type="EMBL" id="WLVL01000040">
    <property type="protein sequence ID" value="MTB72772.1"/>
    <property type="molecule type" value="Genomic_DNA"/>
</dbReference>
<proteinExistence type="predicted"/>
<dbReference type="InterPro" id="IPR005583">
    <property type="entry name" value="YaaA"/>
</dbReference>
<gene>
    <name evidence="2" type="primary">yaaA</name>
    <name evidence="2" type="ORF">GGG17_12525</name>
</gene>
<dbReference type="GO" id="GO:0005829">
    <property type="term" value="C:cytosol"/>
    <property type="evidence" value="ECO:0007669"/>
    <property type="project" value="TreeGrafter"/>
</dbReference>
<protein>
    <submittedName>
        <fullName evidence="2">Peroxide stress protein YaaA</fullName>
    </submittedName>
</protein>
<dbReference type="Pfam" id="PF03883">
    <property type="entry name" value="H2O2_YaaD"/>
    <property type="match status" value="1"/>
</dbReference>
<dbReference type="RefSeq" id="WP_288798181.1">
    <property type="nucleotide sequence ID" value="NZ_CP171001.1"/>
</dbReference>
<name>A0A6I3IFG8_9MICO</name>
<keyword evidence="3" id="KW-1185">Reference proteome</keyword>
<evidence type="ECO:0000313" key="2">
    <source>
        <dbReference type="EMBL" id="MTB72772.1"/>
    </source>
</evidence>